<dbReference type="AlphaFoldDB" id="A0AAV5K4H1"/>
<evidence type="ECO:0000313" key="2">
    <source>
        <dbReference type="Proteomes" id="UP001054252"/>
    </source>
</evidence>
<sequence length="128" mass="14163">MPSFFVFSKTENILVLSEETDGNRSDVNFKTVTVGTVCGYASENNTLLELSCHSAMVIQSLPSQEPVVNYFTKGICEWEGDEYLSSFNRNASERRHVPLVFLKPSLEAEALSSLAVEALSVNTKSCFI</sequence>
<proteinExistence type="predicted"/>
<accession>A0AAV5K4H1</accession>
<reference evidence="1 2" key="1">
    <citation type="journal article" date="2021" name="Commun. Biol.">
        <title>The genome of Shorea leprosula (Dipterocarpaceae) highlights the ecological relevance of drought in aseasonal tropical rainforests.</title>
        <authorList>
            <person name="Ng K.K.S."/>
            <person name="Kobayashi M.J."/>
            <person name="Fawcett J.A."/>
            <person name="Hatakeyama M."/>
            <person name="Paape T."/>
            <person name="Ng C.H."/>
            <person name="Ang C.C."/>
            <person name="Tnah L.H."/>
            <person name="Lee C.T."/>
            <person name="Nishiyama T."/>
            <person name="Sese J."/>
            <person name="O'Brien M.J."/>
            <person name="Copetti D."/>
            <person name="Mohd Noor M.I."/>
            <person name="Ong R.C."/>
            <person name="Putra M."/>
            <person name="Sireger I.Z."/>
            <person name="Indrioko S."/>
            <person name="Kosugi Y."/>
            <person name="Izuno A."/>
            <person name="Isagi Y."/>
            <person name="Lee S.L."/>
            <person name="Shimizu K.K."/>
        </authorList>
    </citation>
    <scope>NUCLEOTIDE SEQUENCE [LARGE SCALE GENOMIC DNA]</scope>
    <source>
        <strain evidence="1">214</strain>
    </source>
</reference>
<dbReference type="EMBL" id="BPVZ01000049">
    <property type="protein sequence ID" value="GKV17966.1"/>
    <property type="molecule type" value="Genomic_DNA"/>
</dbReference>
<protein>
    <submittedName>
        <fullName evidence="1">Uncharacterized protein</fullName>
    </submittedName>
</protein>
<organism evidence="1 2">
    <name type="scientific">Rubroshorea leprosula</name>
    <dbReference type="NCBI Taxonomy" id="152421"/>
    <lineage>
        <taxon>Eukaryota</taxon>
        <taxon>Viridiplantae</taxon>
        <taxon>Streptophyta</taxon>
        <taxon>Embryophyta</taxon>
        <taxon>Tracheophyta</taxon>
        <taxon>Spermatophyta</taxon>
        <taxon>Magnoliopsida</taxon>
        <taxon>eudicotyledons</taxon>
        <taxon>Gunneridae</taxon>
        <taxon>Pentapetalae</taxon>
        <taxon>rosids</taxon>
        <taxon>malvids</taxon>
        <taxon>Malvales</taxon>
        <taxon>Dipterocarpaceae</taxon>
        <taxon>Rubroshorea</taxon>
    </lineage>
</organism>
<keyword evidence="2" id="KW-1185">Reference proteome</keyword>
<gene>
    <name evidence="1" type="ORF">SLEP1_g28408</name>
</gene>
<evidence type="ECO:0000313" key="1">
    <source>
        <dbReference type="EMBL" id="GKV17966.1"/>
    </source>
</evidence>
<comment type="caution">
    <text evidence="1">The sequence shown here is derived from an EMBL/GenBank/DDBJ whole genome shotgun (WGS) entry which is preliminary data.</text>
</comment>
<name>A0AAV5K4H1_9ROSI</name>
<dbReference type="Proteomes" id="UP001054252">
    <property type="component" value="Unassembled WGS sequence"/>
</dbReference>